<dbReference type="CDD" id="cd03225">
    <property type="entry name" value="ABC_cobalt_CbiO_domain1"/>
    <property type="match status" value="1"/>
</dbReference>
<dbReference type="AlphaFoldDB" id="A0A8J2TX88"/>
<dbReference type="GO" id="GO:0016887">
    <property type="term" value="F:ATP hydrolysis activity"/>
    <property type="evidence" value="ECO:0007669"/>
    <property type="project" value="InterPro"/>
</dbReference>
<evidence type="ECO:0000256" key="4">
    <source>
        <dbReference type="ARBA" id="ARBA00022840"/>
    </source>
</evidence>
<dbReference type="Gene3D" id="3.40.50.300">
    <property type="entry name" value="P-loop containing nucleotide triphosphate hydrolases"/>
    <property type="match status" value="1"/>
</dbReference>
<dbReference type="PANTHER" id="PTHR43553:SF24">
    <property type="entry name" value="ENERGY-COUPLING FACTOR TRANSPORTER ATP-BINDING PROTEIN ECFA1"/>
    <property type="match status" value="1"/>
</dbReference>
<evidence type="ECO:0000256" key="1">
    <source>
        <dbReference type="ARBA" id="ARBA00005417"/>
    </source>
</evidence>
<dbReference type="Proteomes" id="UP000616114">
    <property type="component" value="Unassembled WGS sequence"/>
</dbReference>
<dbReference type="InterPro" id="IPR050095">
    <property type="entry name" value="ECF_ABC_transporter_ATP-bd"/>
</dbReference>
<evidence type="ECO:0000259" key="5">
    <source>
        <dbReference type="PROSITE" id="PS50893"/>
    </source>
</evidence>
<evidence type="ECO:0000313" key="7">
    <source>
        <dbReference type="Proteomes" id="UP000616114"/>
    </source>
</evidence>
<accession>A0A8J2TX88</accession>
<proteinExistence type="inferred from homology"/>
<comment type="similarity">
    <text evidence="1">Belongs to the ABC transporter superfamily.</text>
</comment>
<dbReference type="InterPro" id="IPR015856">
    <property type="entry name" value="ABC_transpr_CbiO/EcfA_su"/>
</dbReference>
<dbReference type="PANTHER" id="PTHR43553">
    <property type="entry name" value="HEAVY METAL TRANSPORTER"/>
    <property type="match status" value="1"/>
</dbReference>
<dbReference type="InterPro" id="IPR003439">
    <property type="entry name" value="ABC_transporter-like_ATP-bd"/>
</dbReference>
<dbReference type="RefSeq" id="WP_188549978.1">
    <property type="nucleotide sequence ID" value="NZ_BMFY01000004.1"/>
</dbReference>
<evidence type="ECO:0000256" key="3">
    <source>
        <dbReference type="ARBA" id="ARBA00022741"/>
    </source>
</evidence>
<sequence length="237" mass="25062">MTIAFRQVRVLAGERELLAVPRLDLTEQRISVIGPNGGGKSTLLQLVNGLIEPAEGTVTVAGKDTVAEGTAVRRRAGFVFSNPQAQLVMPTPQEDVELSLRRSVKDAAARRSRARACLDELGIGELAGRSSHELSGGQQQLVALATVLVQRPAVLLLDEPTTLLDLANAELFTAVVGRLAAEHGIMVLTATHDLQLAARAERTLLVRDGRVAADGPPAEVIAAYRAQSMPAGDDGKV</sequence>
<dbReference type="InterPro" id="IPR003593">
    <property type="entry name" value="AAA+_ATPase"/>
</dbReference>
<comment type="caution">
    <text evidence="6">The sequence shown here is derived from an EMBL/GenBank/DDBJ whole genome shotgun (WGS) entry which is preliminary data.</text>
</comment>
<dbReference type="GO" id="GO:0043190">
    <property type="term" value="C:ATP-binding cassette (ABC) transporter complex"/>
    <property type="evidence" value="ECO:0007669"/>
    <property type="project" value="TreeGrafter"/>
</dbReference>
<keyword evidence="3" id="KW-0547">Nucleotide-binding</keyword>
<gene>
    <name evidence="6" type="ORF">GCM10011333_11490</name>
</gene>
<reference evidence="6" key="2">
    <citation type="submission" date="2020-09" db="EMBL/GenBank/DDBJ databases">
        <authorList>
            <person name="Sun Q."/>
            <person name="Zhou Y."/>
        </authorList>
    </citation>
    <scope>NUCLEOTIDE SEQUENCE</scope>
    <source>
        <strain evidence="6">CGMCC 1.12785</strain>
    </source>
</reference>
<dbReference type="PROSITE" id="PS00211">
    <property type="entry name" value="ABC_TRANSPORTER_1"/>
    <property type="match status" value="1"/>
</dbReference>
<dbReference type="InterPro" id="IPR027417">
    <property type="entry name" value="P-loop_NTPase"/>
</dbReference>
<evidence type="ECO:0000256" key="2">
    <source>
        <dbReference type="ARBA" id="ARBA00022448"/>
    </source>
</evidence>
<dbReference type="SUPFAM" id="SSF52540">
    <property type="entry name" value="P-loop containing nucleoside triphosphate hydrolases"/>
    <property type="match status" value="1"/>
</dbReference>
<dbReference type="PROSITE" id="PS50893">
    <property type="entry name" value="ABC_TRANSPORTER_2"/>
    <property type="match status" value="1"/>
</dbReference>
<dbReference type="SMART" id="SM00382">
    <property type="entry name" value="AAA"/>
    <property type="match status" value="1"/>
</dbReference>
<dbReference type="InterPro" id="IPR017871">
    <property type="entry name" value="ABC_transporter-like_CS"/>
</dbReference>
<keyword evidence="2" id="KW-0813">Transport</keyword>
<feature type="domain" description="ABC transporter" evidence="5">
    <location>
        <begin position="3"/>
        <end position="233"/>
    </location>
</feature>
<dbReference type="GO" id="GO:0042626">
    <property type="term" value="F:ATPase-coupled transmembrane transporter activity"/>
    <property type="evidence" value="ECO:0007669"/>
    <property type="project" value="TreeGrafter"/>
</dbReference>
<protein>
    <submittedName>
        <fullName evidence="6">ABC transporter ATP-binding protein</fullName>
    </submittedName>
</protein>
<keyword evidence="7" id="KW-1185">Reference proteome</keyword>
<name>A0A8J2TX88_9MICO</name>
<organism evidence="6 7">
    <name type="scientific">Sediminivirga luteola</name>
    <dbReference type="NCBI Taxonomy" id="1774748"/>
    <lineage>
        <taxon>Bacteria</taxon>
        <taxon>Bacillati</taxon>
        <taxon>Actinomycetota</taxon>
        <taxon>Actinomycetes</taxon>
        <taxon>Micrococcales</taxon>
        <taxon>Brevibacteriaceae</taxon>
        <taxon>Sediminivirga</taxon>
    </lineage>
</organism>
<evidence type="ECO:0000313" key="6">
    <source>
        <dbReference type="EMBL" id="GGA10437.1"/>
    </source>
</evidence>
<dbReference type="GO" id="GO:0005524">
    <property type="term" value="F:ATP binding"/>
    <property type="evidence" value="ECO:0007669"/>
    <property type="project" value="UniProtKB-KW"/>
</dbReference>
<dbReference type="EMBL" id="BMFY01000004">
    <property type="protein sequence ID" value="GGA10437.1"/>
    <property type="molecule type" value="Genomic_DNA"/>
</dbReference>
<keyword evidence="4 6" id="KW-0067">ATP-binding</keyword>
<dbReference type="Pfam" id="PF00005">
    <property type="entry name" value="ABC_tran"/>
    <property type="match status" value="1"/>
</dbReference>
<reference evidence="6" key="1">
    <citation type="journal article" date="2014" name="Int. J. Syst. Evol. Microbiol.">
        <title>Complete genome sequence of Corynebacterium casei LMG S-19264T (=DSM 44701T), isolated from a smear-ripened cheese.</title>
        <authorList>
            <consortium name="US DOE Joint Genome Institute (JGI-PGF)"/>
            <person name="Walter F."/>
            <person name="Albersmeier A."/>
            <person name="Kalinowski J."/>
            <person name="Ruckert C."/>
        </authorList>
    </citation>
    <scope>NUCLEOTIDE SEQUENCE</scope>
    <source>
        <strain evidence="6">CGMCC 1.12785</strain>
    </source>
</reference>